<keyword evidence="2" id="KW-1185">Reference proteome</keyword>
<proteinExistence type="predicted"/>
<protein>
    <submittedName>
        <fullName evidence="1">Uncharacterized protein</fullName>
    </submittedName>
</protein>
<sequence length="110" mass="12157">MKESDQVKHHAAERRECRQWCTQVLKMRAKLATIEFERRMGAPERATGQLGTVVRAVEHDHFQFGMTQQMAEGDAALGFLEQESSSPLFSVTIAALVPAAPAPIMITSTS</sequence>
<organism evidence="1 2">
    <name type="scientific">Paraburkholderia dipogonis</name>
    <dbReference type="NCBI Taxonomy" id="1211383"/>
    <lineage>
        <taxon>Bacteria</taxon>
        <taxon>Pseudomonadati</taxon>
        <taxon>Pseudomonadota</taxon>
        <taxon>Betaproteobacteria</taxon>
        <taxon>Burkholderiales</taxon>
        <taxon>Burkholderiaceae</taxon>
        <taxon>Paraburkholderia</taxon>
    </lineage>
</organism>
<evidence type="ECO:0000313" key="1">
    <source>
        <dbReference type="EMBL" id="MFM0004667.1"/>
    </source>
</evidence>
<name>A0ABW9AZL6_9BURK</name>
<dbReference type="Proteomes" id="UP001629230">
    <property type="component" value="Unassembled WGS sequence"/>
</dbReference>
<evidence type="ECO:0000313" key="2">
    <source>
        <dbReference type="Proteomes" id="UP001629230"/>
    </source>
</evidence>
<accession>A0ABW9AZL6</accession>
<comment type="caution">
    <text evidence="1">The sequence shown here is derived from an EMBL/GenBank/DDBJ whole genome shotgun (WGS) entry which is preliminary data.</text>
</comment>
<dbReference type="RefSeq" id="WP_408179508.1">
    <property type="nucleotide sequence ID" value="NZ_JAQQEZ010000022.1"/>
</dbReference>
<gene>
    <name evidence="1" type="ORF">PQR57_27025</name>
</gene>
<dbReference type="EMBL" id="JAQQEZ010000022">
    <property type="protein sequence ID" value="MFM0004667.1"/>
    <property type="molecule type" value="Genomic_DNA"/>
</dbReference>
<reference evidence="1 2" key="1">
    <citation type="journal article" date="2024" name="Chem. Sci.">
        <title>Discovery of megapolipeptins by genome mining of a Burkholderiales bacteria collection.</title>
        <authorList>
            <person name="Paulo B.S."/>
            <person name="Recchia M.J.J."/>
            <person name="Lee S."/>
            <person name="Fergusson C.H."/>
            <person name="Romanowski S.B."/>
            <person name="Hernandez A."/>
            <person name="Krull N."/>
            <person name="Liu D.Y."/>
            <person name="Cavanagh H."/>
            <person name="Bos A."/>
            <person name="Gray C.A."/>
            <person name="Murphy B.T."/>
            <person name="Linington R.G."/>
            <person name="Eustaquio A.S."/>
        </authorList>
    </citation>
    <scope>NUCLEOTIDE SEQUENCE [LARGE SCALE GENOMIC DNA]</scope>
    <source>
        <strain evidence="1 2">RL17-350-BIC-A</strain>
    </source>
</reference>